<sequence>MKNKSKKIIFTSIAIGSLAVATLGGSLAFLLNKERKDSVYEKHFSFRTEEKKIIISIPQSFKQKINNIKITIKNEQNNNLEISLEKFVLNNKNEIEIDTENKIQKNSIFYLSNVIVNNETINLSQYTEEEIKLIFTLKNNDNDDKNQDSNESKPIDNSQENSDTNNKRNEKNPNNTENDAKDNFHNDSSLEEEPENKVEDSNPRDEFVVESIEILEKTDQGAKVKFIFSKHILKNSLIKDFQLEIEGTKSQKLFFSSETYTENDNFLIFNINNLDFSENYPIKKLILNNVEINFKNAQKLGNLWEESRENAEPFLFSTLQYNTPITYESITTSIENDQISLSFNNIKGLFIFNDEQYLAKIKVKVLSDENETELELFPMVTKQKNSELKNINLTIMPKDSFDYDDYYSEIPDNSTFEILEFKIDKDGKANIIEPRISIVPADGVNKTFNSQTNYDKYSNTSFIYDENLKHLTISTNIIKNSSTELNNVQFELRSDFGGYWKIPALYVDSKWKAEINNIDISGKIELLRVLSNETEIRIDSSNKGITSFTKIKNTEIPEINNITIEKDSNNPIFSSIKVEFTDSDLELEKFNFIEPILTLVKESEKNNIDAKVIKAKFTNKNNNNYVFSTYLEHNVNYIIKDFSFSNTHFNYKNVINKSLTSHSLNQENLDNLLNNISTLELQNRFWASGALKHLKTTSDFILNTNLSKITGFNETVEVVVDESRDNLNLNEQLGILELRIKLRSENYSTNFKKISISNLFTANFFKNFNHAPDFYDNFIKISNNGYLKSTSEFDETFTELETNDLTYSFGNPITWVEIKNQKLKDFVEISEQLADYDSSKLRIYLVKFRDVKNLYEPHQTSSFASQGVLNYKIAYWFDNLEQPHPESKYRYSSGSLILGGFAIKNKTQNLYQNFKEMLSDFSFNRWESFNSQFGLKTNNNNLDNIINDINSITNKREKWNKLLEISNLEKLINQINVLVSNSFNPSIRKENYAIEIENLEKVSIGLNNFIKVKITLRNLSLNTKFSKYNKNNVINFPLEFIIH</sequence>
<dbReference type="Proteomes" id="UP001058364">
    <property type="component" value="Chromosome"/>
</dbReference>
<feature type="region of interest" description="Disordered" evidence="1">
    <location>
        <begin position="139"/>
        <end position="204"/>
    </location>
</feature>
<reference evidence="2" key="1">
    <citation type="submission" date="2022-08" db="EMBL/GenBank/DDBJ databases">
        <title>Complete genome sequence of Mycoplasma molare type strain H 542.</title>
        <authorList>
            <person name="Spergser J."/>
        </authorList>
    </citation>
    <scope>NUCLEOTIDE SEQUENCE</scope>
    <source>
        <strain evidence="2">H 542</strain>
    </source>
</reference>
<dbReference type="RefSeq" id="WP_027123376.1">
    <property type="nucleotide sequence ID" value="NZ_CP103423.1"/>
</dbReference>
<dbReference type="EMBL" id="CP103423">
    <property type="protein sequence ID" value="UWD33973.1"/>
    <property type="molecule type" value="Genomic_DNA"/>
</dbReference>
<accession>A0ABY5TTI0</accession>
<evidence type="ECO:0000313" key="3">
    <source>
        <dbReference type="Proteomes" id="UP001058364"/>
    </source>
</evidence>
<protein>
    <submittedName>
        <fullName evidence="2">Uncharacterized protein</fullName>
    </submittedName>
</protein>
<keyword evidence="3" id="KW-1185">Reference proteome</keyword>
<evidence type="ECO:0000313" key="2">
    <source>
        <dbReference type="EMBL" id="UWD33973.1"/>
    </source>
</evidence>
<name>A0ABY5TTI0_9BACT</name>
<feature type="compositionally biased region" description="Basic and acidic residues" evidence="1">
    <location>
        <begin position="195"/>
        <end position="204"/>
    </location>
</feature>
<proteinExistence type="predicted"/>
<feature type="compositionally biased region" description="Basic and acidic residues" evidence="1">
    <location>
        <begin position="140"/>
        <end position="154"/>
    </location>
</feature>
<organism evidence="2 3">
    <name type="scientific">Mesomycoplasma molare</name>
    <dbReference type="NCBI Taxonomy" id="171288"/>
    <lineage>
        <taxon>Bacteria</taxon>
        <taxon>Bacillati</taxon>
        <taxon>Mycoplasmatota</taxon>
        <taxon>Mycoplasmoidales</taxon>
        <taxon>Metamycoplasmataceae</taxon>
        <taxon>Mesomycoplasma</taxon>
    </lineage>
</organism>
<evidence type="ECO:0000256" key="1">
    <source>
        <dbReference type="SAM" id="MobiDB-lite"/>
    </source>
</evidence>
<gene>
    <name evidence="2" type="ORF">NX772_02595</name>
</gene>